<dbReference type="InterPro" id="IPR001867">
    <property type="entry name" value="OmpR/PhoB-type_DNA-bd"/>
</dbReference>
<keyword evidence="11" id="KW-1185">Reference proteome</keyword>
<dbReference type="GO" id="GO:0005829">
    <property type="term" value="C:cytosol"/>
    <property type="evidence" value="ECO:0007669"/>
    <property type="project" value="TreeGrafter"/>
</dbReference>
<dbReference type="InterPro" id="IPR036388">
    <property type="entry name" value="WH-like_DNA-bd_sf"/>
</dbReference>
<dbReference type="RefSeq" id="WP_145204204.1">
    <property type="nucleotide sequence ID" value="NZ_CP036434.1"/>
</dbReference>
<gene>
    <name evidence="10" type="primary">baeR_2</name>
    <name evidence="10" type="ORF">Poly30_51440</name>
</gene>
<keyword evidence="2" id="KW-0902">Two-component regulatory system</keyword>
<keyword evidence="3" id="KW-0805">Transcription regulation</keyword>
<dbReference type="AlphaFoldDB" id="A0A518EZS1"/>
<dbReference type="Gene3D" id="3.40.50.2300">
    <property type="match status" value="1"/>
</dbReference>
<dbReference type="Gene3D" id="6.10.250.690">
    <property type="match status" value="1"/>
</dbReference>
<dbReference type="PROSITE" id="PS51755">
    <property type="entry name" value="OMPR_PHOB"/>
    <property type="match status" value="1"/>
</dbReference>
<dbReference type="GO" id="GO:0000976">
    <property type="term" value="F:transcription cis-regulatory region binding"/>
    <property type="evidence" value="ECO:0007669"/>
    <property type="project" value="TreeGrafter"/>
</dbReference>
<feature type="DNA-binding region" description="OmpR/PhoB-type" evidence="7">
    <location>
        <begin position="131"/>
        <end position="227"/>
    </location>
</feature>
<dbReference type="EMBL" id="CP036434">
    <property type="protein sequence ID" value="QDV09586.1"/>
    <property type="molecule type" value="Genomic_DNA"/>
</dbReference>
<dbReference type="SUPFAM" id="SSF52172">
    <property type="entry name" value="CheY-like"/>
    <property type="match status" value="1"/>
</dbReference>
<dbReference type="SMART" id="SM00862">
    <property type="entry name" value="Trans_reg_C"/>
    <property type="match status" value="1"/>
</dbReference>
<reference evidence="10 11" key="1">
    <citation type="submission" date="2019-02" db="EMBL/GenBank/DDBJ databases">
        <title>Deep-cultivation of Planctomycetes and their phenomic and genomic characterization uncovers novel biology.</title>
        <authorList>
            <person name="Wiegand S."/>
            <person name="Jogler M."/>
            <person name="Boedeker C."/>
            <person name="Pinto D."/>
            <person name="Vollmers J."/>
            <person name="Rivas-Marin E."/>
            <person name="Kohn T."/>
            <person name="Peeters S.H."/>
            <person name="Heuer A."/>
            <person name="Rast P."/>
            <person name="Oberbeckmann S."/>
            <person name="Bunk B."/>
            <person name="Jeske O."/>
            <person name="Meyerdierks A."/>
            <person name="Storesund J.E."/>
            <person name="Kallscheuer N."/>
            <person name="Luecker S."/>
            <person name="Lage O.M."/>
            <person name="Pohl T."/>
            <person name="Merkel B.J."/>
            <person name="Hornburger P."/>
            <person name="Mueller R.-W."/>
            <person name="Bruemmer F."/>
            <person name="Labrenz M."/>
            <person name="Spormann A.M."/>
            <person name="Op den Camp H."/>
            <person name="Overmann J."/>
            <person name="Amann R."/>
            <person name="Jetten M.S.M."/>
            <person name="Mascher T."/>
            <person name="Medema M.H."/>
            <person name="Devos D.P."/>
            <person name="Kaster A.-K."/>
            <person name="Ovreas L."/>
            <person name="Rohde M."/>
            <person name="Galperin M.Y."/>
            <person name="Jogler C."/>
        </authorList>
    </citation>
    <scope>NUCLEOTIDE SEQUENCE [LARGE SCALE GENOMIC DNA]</scope>
    <source>
        <strain evidence="10 11">Poly30</strain>
    </source>
</reference>
<evidence type="ECO:0000313" key="10">
    <source>
        <dbReference type="EMBL" id="QDV09586.1"/>
    </source>
</evidence>
<dbReference type="Pfam" id="PF00486">
    <property type="entry name" value="Trans_reg_C"/>
    <property type="match status" value="1"/>
</dbReference>
<dbReference type="InterPro" id="IPR039420">
    <property type="entry name" value="WalR-like"/>
</dbReference>
<dbReference type="Pfam" id="PF00072">
    <property type="entry name" value="Response_reg"/>
    <property type="match status" value="1"/>
</dbReference>
<feature type="domain" description="OmpR/PhoB-type" evidence="9">
    <location>
        <begin position="131"/>
        <end position="227"/>
    </location>
</feature>
<protein>
    <submittedName>
        <fullName evidence="10">Transcriptional regulatory protein BaeR</fullName>
    </submittedName>
</protein>
<evidence type="ECO:0000256" key="6">
    <source>
        <dbReference type="PROSITE-ProRule" id="PRU00169"/>
    </source>
</evidence>
<dbReference type="CDD" id="cd00383">
    <property type="entry name" value="trans_reg_C"/>
    <property type="match status" value="1"/>
</dbReference>
<evidence type="ECO:0000256" key="2">
    <source>
        <dbReference type="ARBA" id="ARBA00023012"/>
    </source>
</evidence>
<dbReference type="PROSITE" id="PS50110">
    <property type="entry name" value="RESPONSE_REGULATORY"/>
    <property type="match status" value="1"/>
</dbReference>
<dbReference type="GO" id="GO:0032993">
    <property type="term" value="C:protein-DNA complex"/>
    <property type="evidence" value="ECO:0007669"/>
    <property type="project" value="TreeGrafter"/>
</dbReference>
<evidence type="ECO:0000313" key="11">
    <source>
        <dbReference type="Proteomes" id="UP000320390"/>
    </source>
</evidence>
<proteinExistence type="predicted"/>
<keyword evidence="5" id="KW-0804">Transcription</keyword>
<feature type="domain" description="Response regulatory" evidence="8">
    <location>
        <begin position="5"/>
        <end position="121"/>
    </location>
</feature>
<evidence type="ECO:0000256" key="1">
    <source>
        <dbReference type="ARBA" id="ARBA00022553"/>
    </source>
</evidence>
<keyword evidence="4 7" id="KW-0238">DNA-binding</keyword>
<dbReference type="InterPro" id="IPR016032">
    <property type="entry name" value="Sig_transdc_resp-reg_C-effctor"/>
</dbReference>
<evidence type="ECO:0000259" key="8">
    <source>
        <dbReference type="PROSITE" id="PS50110"/>
    </source>
</evidence>
<dbReference type="SUPFAM" id="SSF46894">
    <property type="entry name" value="C-terminal effector domain of the bipartite response regulators"/>
    <property type="match status" value="1"/>
</dbReference>
<dbReference type="Gene3D" id="1.10.10.10">
    <property type="entry name" value="Winged helix-like DNA-binding domain superfamily/Winged helix DNA-binding domain"/>
    <property type="match status" value="1"/>
</dbReference>
<dbReference type="GO" id="GO:0006355">
    <property type="term" value="P:regulation of DNA-templated transcription"/>
    <property type="evidence" value="ECO:0007669"/>
    <property type="project" value="InterPro"/>
</dbReference>
<dbReference type="PANTHER" id="PTHR48111">
    <property type="entry name" value="REGULATOR OF RPOS"/>
    <property type="match status" value="1"/>
</dbReference>
<evidence type="ECO:0000256" key="4">
    <source>
        <dbReference type="ARBA" id="ARBA00023125"/>
    </source>
</evidence>
<sequence length="232" mass="25865">MAKESVLIVEDDPDIVELLQYTLEREGYPVLVARNGEKGLAEAQRRRPGLILLDLMLPGLDGLEVCKALKSDDGTKSIPVVMLTAKGEESDVVLGLEFGADDYVRKPFSPRELVARIRAVLRRGTTVTEAKTRIESDGIVLDRERHEVEVDGVLVELTRSEFRLMWTLAKHPGRVYAREELVERLTDGEVVILDRNIDVHVSSIRKKLGDLGAVIGTVRGVGYKWVEGLRTP</sequence>
<dbReference type="OrthoDB" id="272875at2"/>
<evidence type="ECO:0000259" key="9">
    <source>
        <dbReference type="PROSITE" id="PS51755"/>
    </source>
</evidence>
<dbReference type="InterPro" id="IPR011006">
    <property type="entry name" value="CheY-like_superfamily"/>
</dbReference>
<dbReference type="SMART" id="SM00448">
    <property type="entry name" value="REC"/>
    <property type="match status" value="1"/>
</dbReference>
<dbReference type="InterPro" id="IPR001789">
    <property type="entry name" value="Sig_transdc_resp-reg_receiver"/>
</dbReference>
<accession>A0A518EZS1</accession>
<evidence type="ECO:0000256" key="5">
    <source>
        <dbReference type="ARBA" id="ARBA00023163"/>
    </source>
</evidence>
<dbReference type="FunFam" id="3.40.50.2300:FF:000001">
    <property type="entry name" value="DNA-binding response regulator PhoB"/>
    <property type="match status" value="1"/>
</dbReference>
<organism evidence="10 11">
    <name type="scientific">Saltatorellus ferox</name>
    <dbReference type="NCBI Taxonomy" id="2528018"/>
    <lineage>
        <taxon>Bacteria</taxon>
        <taxon>Pseudomonadati</taxon>
        <taxon>Planctomycetota</taxon>
        <taxon>Planctomycetia</taxon>
        <taxon>Planctomycetia incertae sedis</taxon>
        <taxon>Saltatorellus</taxon>
    </lineage>
</organism>
<keyword evidence="1 6" id="KW-0597">Phosphoprotein</keyword>
<dbReference type="PANTHER" id="PTHR48111:SF4">
    <property type="entry name" value="DNA-BINDING DUAL TRANSCRIPTIONAL REGULATOR OMPR"/>
    <property type="match status" value="1"/>
</dbReference>
<dbReference type="GO" id="GO:0000156">
    <property type="term" value="F:phosphorelay response regulator activity"/>
    <property type="evidence" value="ECO:0007669"/>
    <property type="project" value="TreeGrafter"/>
</dbReference>
<dbReference type="Proteomes" id="UP000320390">
    <property type="component" value="Chromosome"/>
</dbReference>
<name>A0A518EZS1_9BACT</name>
<feature type="modified residue" description="4-aspartylphosphate" evidence="6">
    <location>
        <position position="54"/>
    </location>
</feature>
<evidence type="ECO:0000256" key="7">
    <source>
        <dbReference type="PROSITE-ProRule" id="PRU01091"/>
    </source>
</evidence>
<evidence type="ECO:0000256" key="3">
    <source>
        <dbReference type="ARBA" id="ARBA00023015"/>
    </source>
</evidence>